<keyword evidence="5" id="KW-0676">Redox-active center</keyword>
<comment type="catalytic activity">
    <reaction evidence="7">
        <text>RX + glutathione = an S-substituted glutathione + a halide anion + H(+)</text>
        <dbReference type="Rhea" id="RHEA:16437"/>
        <dbReference type="ChEBI" id="CHEBI:15378"/>
        <dbReference type="ChEBI" id="CHEBI:16042"/>
        <dbReference type="ChEBI" id="CHEBI:17792"/>
        <dbReference type="ChEBI" id="CHEBI:57925"/>
        <dbReference type="ChEBI" id="CHEBI:90779"/>
        <dbReference type="EC" id="2.5.1.18"/>
    </reaction>
</comment>
<dbReference type="GO" id="GO:0005737">
    <property type="term" value="C:cytoplasm"/>
    <property type="evidence" value="ECO:0007669"/>
    <property type="project" value="TreeGrafter"/>
</dbReference>
<proteinExistence type="predicted"/>
<keyword evidence="3" id="KW-0249">Electron transport</keyword>
<dbReference type="PANTHER" id="PTHR45694">
    <property type="entry name" value="GLUTAREDOXIN 2"/>
    <property type="match status" value="1"/>
</dbReference>
<keyword evidence="2" id="KW-0813">Transport</keyword>
<evidence type="ECO:0000256" key="3">
    <source>
        <dbReference type="ARBA" id="ARBA00022982"/>
    </source>
</evidence>
<comment type="catalytic activity">
    <reaction evidence="6">
        <text>1-chloro-2,4-dinitrobenzene + glutathione = 2,4-dinitrophenyl-S-glutathione + chloride + H(+)</text>
        <dbReference type="Rhea" id="RHEA:51220"/>
        <dbReference type="ChEBI" id="CHEBI:15378"/>
        <dbReference type="ChEBI" id="CHEBI:17996"/>
        <dbReference type="ChEBI" id="CHEBI:34718"/>
        <dbReference type="ChEBI" id="CHEBI:57925"/>
        <dbReference type="ChEBI" id="CHEBI:133977"/>
        <dbReference type="EC" id="2.5.1.18"/>
    </reaction>
</comment>
<gene>
    <name evidence="9" type="ORF">SCODWIG_02083</name>
</gene>
<dbReference type="OrthoDB" id="418495at2759"/>
<dbReference type="GO" id="GO:0034599">
    <property type="term" value="P:cellular response to oxidative stress"/>
    <property type="evidence" value="ECO:0007669"/>
    <property type="project" value="TreeGrafter"/>
</dbReference>
<dbReference type="EMBL" id="UFAJ01000326">
    <property type="protein sequence ID" value="SSD60322.1"/>
    <property type="molecule type" value="Genomic_DNA"/>
</dbReference>
<evidence type="ECO:0000256" key="6">
    <source>
        <dbReference type="ARBA" id="ARBA00035808"/>
    </source>
</evidence>
<dbReference type="GO" id="GO:0015038">
    <property type="term" value="F:glutathione disulfide oxidoreductase activity"/>
    <property type="evidence" value="ECO:0007669"/>
    <property type="project" value="TreeGrafter"/>
</dbReference>
<evidence type="ECO:0000256" key="5">
    <source>
        <dbReference type="ARBA" id="ARBA00023284"/>
    </source>
</evidence>
<dbReference type="GO" id="GO:0004364">
    <property type="term" value="F:glutathione transferase activity"/>
    <property type="evidence" value="ECO:0007669"/>
    <property type="project" value="UniProtKB-EC"/>
</dbReference>
<dbReference type="CDD" id="cd03419">
    <property type="entry name" value="GRX_GRXh_1_2_like"/>
    <property type="match status" value="1"/>
</dbReference>
<dbReference type="GO" id="GO:0004602">
    <property type="term" value="F:glutathione peroxidase activity"/>
    <property type="evidence" value="ECO:0007669"/>
    <property type="project" value="UniProtKB-EC"/>
</dbReference>
<evidence type="ECO:0000256" key="2">
    <source>
        <dbReference type="ARBA" id="ARBA00022448"/>
    </source>
</evidence>
<dbReference type="NCBIfam" id="TIGR02180">
    <property type="entry name" value="GRX_euk"/>
    <property type="match status" value="1"/>
</dbReference>
<evidence type="ECO:0000256" key="1">
    <source>
        <dbReference type="ARBA" id="ARBA00000217"/>
    </source>
</evidence>
<sequence>MVSAQTIKLVKQLISNNKIFVASKTYCPYCQATLKTLLEDKKIPEDKIKILQLNNLDNGSEIQDALEEISHQRTVPNIYILGEHIGGNSDLQSLDSSGKLDALLEKALA</sequence>
<dbReference type="PROSITE" id="PS51354">
    <property type="entry name" value="GLUTAREDOXIN_2"/>
    <property type="match status" value="1"/>
</dbReference>
<evidence type="ECO:0000313" key="10">
    <source>
        <dbReference type="Proteomes" id="UP000262825"/>
    </source>
</evidence>
<dbReference type="InterPro" id="IPR002109">
    <property type="entry name" value="Glutaredoxin"/>
</dbReference>
<organism evidence="9 10">
    <name type="scientific">Saccharomycodes ludwigii</name>
    <dbReference type="NCBI Taxonomy" id="36035"/>
    <lineage>
        <taxon>Eukaryota</taxon>
        <taxon>Fungi</taxon>
        <taxon>Dikarya</taxon>
        <taxon>Ascomycota</taxon>
        <taxon>Saccharomycotina</taxon>
        <taxon>Saccharomycetes</taxon>
        <taxon>Saccharomycodales</taxon>
        <taxon>Saccharomycodaceae</taxon>
        <taxon>Saccharomycodes</taxon>
    </lineage>
</organism>
<evidence type="ECO:0000256" key="4">
    <source>
        <dbReference type="ARBA" id="ARBA00023157"/>
    </source>
</evidence>
<keyword evidence="4" id="KW-1015">Disulfide bond</keyword>
<comment type="catalytic activity">
    <reaction evidence="1">
        <text>2 glutathione + H2O2 = glutathione disulfide + 2 H2O</text>
        <dbReference type="Rhea" id="RHEA:16833"/>
        <dbReference type="ChEBI" id="CHEBI:15377"/>
        <dbReference type="ChEBI" id="CHEBI:16240"/>
        <dbReference type="ChEBI" id="CHEBI:57925"/>
        <dbReference type="ChEBI" id="CHEBI:58297"/>
        <dbReference type="EC" id="1.11.1.9"/>
    </reaction>
</comment>
<reference evidence="10" key="1">
    <citation type="submission" date="2018-06" db="EMBL/GenBank/DDBJ databases">
        <authorList>
            <person name="Guldener U."/>
        </authorList>
    </citation>
    <scope>NUCLEOTIDE SEQUENCE [LARGE SCALE GENOMIC DNA]</scope>
    <source>
        <strain evidence="10">UTAD17</strain>
    </source>
</reference>
<keyword evidence="10" id="KW-1185">Reference proteome</keyword>
<evidence type="ECO:0000256" key="7">
    <source>
        <dbReference type="ARBA" id="ARBA00047960"/>
    </source>
</evidence>
<dbReference type="PROSITE" id="PS00195">
    <property type="entry name" value="GLUTAREDOXIN_1"/>
    <property type="match status" value="1"/>
</dbReference>
<feature type="domain" description="Glutaredoxin" evidence="8">
    <location>
        <begin position="19"/>
        <end position="85"/>
    </location>
</feature>
<dbReference type="FunFam" id="3.40.30.10:FF:000026">
    <property type="entry name" value="Glutaredoxin 2"/>
    <property type="match status" value="1"/>
</dbReference>
<protein>
    <submittedName>
        <fullName evidence="9">Related to Glutaredoxin-1</fullName>
    </submittedName>
</protein>
<dbReference type="InterPro" id="IPR011767">
    <property type="entry name" value="GLR_AS"/>
</dbReference>
<dbReference type="VEuPathDB" id="FungiDB:SCODWIG_02083"/>
<evidence type="ECO:0000259" key="8">
    <source>
        <dbReference type="Pfam" id="PF00462"/>
    </source>
</evidence>
<dbReference type="PANTHER" id="PTHR45694:SF18">
    <property type="entry name" value="GLUTAREDOXIN-1-RELATED"/>
    <property type="match status" value="1"/>
</dbReference>
<dbReference type="Gene3D" id="3.40.30.10">
    <property type="entry name" value="Glutaredoxin"/>
    <property type="match status" value="1"/>
</dbReference>
<dbReference type="InterPro" id="IPR014025">
    <property type="entry name" value="Glutaredoxin_subgr"/>
</dbReference>
<evidence type="ECO:0000313" key="9">
    <source>
        <dbReference type="EMBL" id="SSD60322.1"/>
    </source>
</evidence>
<dbReference type="InterPro" id="IPR011899">
    <property type="entry name" value="Glutaredoxin_euk/vir"/>
</dbReference>
<dbReference type="InterPro" id="IPR036249">
    <property type="entry name" value="Thioredoxin-like_sf"/>
</dbReference>
<dbReference type="PRINTS" id="PR00160">
    <property type="entry name" value="GLUTAREDOXIN"/>
</dbReference>
<accession>A0A376B6Q1</accession>
<dbReference type="Proteomes" id="UP000262825">
    <property type="component" value="Unassembled WGS sequence"/>
</dbReference>
<name>A0A376B6Q1_9ASCO</name>
<dbReference type="Pfam" id="PF00462">
    <property type="entry name" value="Glutaredoxin"/>
    <property type="match status" value="1"/>
</dbReference>
<dbReference type="SUPFAM" id="SSF52833">
    <property type="entry name" value="Thioredoxin-like"/>
    <property type="match status" value="1"/>
</dbReference>
<dbReference type="GO" id="GO:0005634">
    <property type="term" value="C:nucleus"/>
    <property type="evidence" value="ECO:0007669"/>
    <property type="project" value="TreeGrafter"/>
</dbReference>
<dbReference type="AlphaFoldDB" id="A0A376B6Q1"/>